<gene>
    <name evidence="10" type="ORF">A9F13_01g08657</name>
</gene>
<organism evidence="10 11">
    <name type="scientific">Clavispora lusitaniae</name>
    <name type="common">Candida lusitaniae</name>
    <dbReference type="NCBI Taxonomy" id="36911"/>
    <lineage>
        <taxon>Eukaryota</taxon>
        <taxon>Fungi</taxon>
        <taxon>Dikarya</taxon>
        <taxon>Ascomycota</taxon>
        <taxon>Saccharomycotina</taxon>
        <taxon>Pichiomycetes</taxon>
        <taxon>Metschnikowiaceae</taxon>
        <taxon>Clavispora</taxon>
    </lineage>
</organism>
<dbReference type="GO" id="GO:0003899">
    <property type="term" value="F:DNA-directed RNA polymerase activity"/>
    <property type="evidence" value="ECO:0007669"/>
    <property type="project" value="UniProtKB-EC"/>
</dbReference>
<dbReference type="PANTHER" id="PTHR10102:SF0">
    <property type="entry name" value="DNA-DIRECTED RNA POLYMERASE, MITOCHONDRIAL"/>
    <property type="match status" value="1"/>
</dbReference>
<dbReference type="Gene3D" id="1.10.1320.10">
    <property type="entry name" value="DNA-directed RNA polymerase, N-terminal domain"/>
    <property type="match status" value="1"/>
</dbReference>
<evidence type="ECO:0000256" key="8">
    <source>
        <dbReference type="RuleBase" id="RU003805"/>
    </source>
</evidence>
<dbReference type="InterPro" id="IPR037159">
    <property type="entry name" value="RNA_POL_N_sf"/>
</dbReference>
<evidence type="ECO:0000313" key="11">
    <source>
        <dbReference type="Proteomes" id="UP000195602"/>
    </source>
</evidence>
<keyword evidence="3 8" id="KW-0240">DNA-directed RNA polymerase</keyword>
<reference evidence="10 11" key="1">
    <citation type="submission" date="2017-04" db="EMBL/GenBank/DDBJ databases">
        <title>Draft genome of the yeast Clavispora lusitaniae type strain CBS 6936.</title>
        <authorList>
            <person name="Durrens P."/>
            <person name="Klopp C."/>
            <person name="Biteau N."/>
            <person name="Fitton-Ouhabi V."/>
            <person name="Dementhon K."/>
            <person name="Accoceberry I."/>
            <person name="Sherman D.J."/>
            <person name="Noel T."/>
        </authorList>
    </citation>
    <scope>NUCLEOTIDE SEQUENCE [LARGE SCALE GENOMIC DNA]</scope>
    <source>
        <strain evidence="10 11">CBS 6936</strain>
    </source>
</reference>
<comment type="caution">
    <text evidence="10">The sequence shown here is derived from an EMBL/GenBank/DDBJ whole genome shotgun (WGS) entry which is preliminary data.</text>
</comment>
<dbReference type="InterPro" id="IPR002092">
    <property type="entry name" value="DNA-dir_Rpol_phage-type"/>
</dbReference>
<dbReference type="PROSITE" id="PS00489">
    <property type="entry name" value="RNA_POL_PHAGE_2"/>
    <property type="match status" value="1"/>
</dbReference>
<dbReference type="InterPro" id="IPR043502">
    <property type="entry name" value="DNA/RNA_pol_sf"/>
</dbReference>
<accession>A0AA91Q4R4</accession>
<dbReference type="InterPro" id="IPR029262">
    <property type="entry name" value="RPOL_N"/>
</dbReference>
<name>A0AA91Q4R4_CLALS</name>
<dbReference type="EMBL" id="LYUB02000001">
    <property type="protein sequence ID" value="OVF11361.1"/>
    <property type="molecule type" value="Genomic_DNA"/>
</dbReference>
<keyword evidence="4 8" id="KW-0808">Transferase</keyword>
<evidence type="ECO:0000256" key="4">
    <source>
        <dbReference type="ARBA" id="ARBA00022679"/>
    </source>
</evidence>
<keyword evidence="6 8" id="KW-0804">Transcription</keyword>
<feature type="domain" description="DNA-directed RNA polymerase N-terminal" evidence="9">
    <location>
        <begin position="295"/>
        <end position="551"/>
    </location>
</feature>
<dbReference type="PANTHER" id="PTHR10102">
    <property type="entry name" value="DNA-DIRECTED RNA POLYMERASE, MITOCHONDRIAL"/>
    <property type="match status" value="1"/>
</dbReference>
<dbReference type="EC" id="2.7.7.6" evidence="2 8"/>
<evidence type="ECO:0000256" key="3">
    <source>
        <dbReference type="ARBA" id="ARBA00022478"/>
    </source>
</evidence>
<dbReference type="GO" id="GO:0001018">
    <property type="term" value="F:mitochondrial promoter sequence-specific DNA binding"/>
    <property type="evidence" value="ECO:0007669"/>
    <property type="project" value="TreeGrafter"/>
</dbReference>
<comment type="similarity">
    <text evidence="1 8">Belongs to the phage and mitochondrial RNA polymerase family.</text>
</comment>
<keyword evidence="5 8" id="KW-0548">Nucleotidyltransferase</keyword>
<dbReference type="KEGG" id="clus:A9F13_01g08657"/>
<evidence type="ECO:0000256" key="6">
    <source>
        <dbReference type="ARBA" id="ARBA00023163"/>
    </source>
</evidence>
<evidence type="ECO:0000256" key="1">
    <source>
        <dbReference type="ARBA" id="ARBA00009493"/>
    </source>
</evidence>
<dbReference type="Proteomes" id="UP000195602">
    <property type="component" value="Unassembled WGS sequence"/>
</dbReference>
<evidence type="ECO:0000256" key="5">
    <source>
        <dbReference type="ARBA" id="ARBA00022695"/>
    </source>
</evidence>
<dbReference type="GO" id="GO:0034245">
    <property type="term" value="C:mitochondrial DNA-directed RNA polymerase complex"/>
    <property type="evidence" value="ECO:0007669"/>
    <property type="project" value="TreeGrafter"/>
</dbReference>
<dbReference type="SUPFAM" id="SSF56672">
    <property type="entry name" value="DNA/RNA polymerases"/>
    <property type="match status" value="1"/>
</dbReference>
<comment type="function">
    <text evidence="8">DNA-dependent RNA polymerase catalyzes the transcription of DNA into RNA using the four ribonucleoside triphosphates as substrates.</text>
</comment>
<proteinExistence type="inferred from homology"/>
<sequence>MWAKTFRRQLTGVAKIAKPLAYPVDRRSPQNVLNTSPVSVAAEIASEYKRHKLTNSETRVRVNLFLEAVFLADTAQATQTLARLREKCMFNRHVESFARNLEVYLSCLVTMMAHFCQRSRKFNNAEIEAVILAIEEIPRHVAQSRPETVLRLRLSLMILILRAMSDLPTNDSRATLITRARILAEQMNLVPAEIGRLVSQEHPELVPQCNLVWRNTAKTYNDTNGDKKIDLCIDQYKTEDGNMSYQSLCRFIASTRFDASRYSSDPHAKMYAVYEKLSREEKKAFLEDYLAFNKQKQLLVEEYCGDLHESLHSMKYLHIFGAASSKWIQAWHNQTSEALEKERNRPQSEFAFFLSVVSPATFASFALSSILAQTLPSGEAKLHSLASSMAYSFKRMLKRDKKLTSLSQRLPMFLNDEAAIQFFVSIIKVVIEACKLPSDIPHAEHETVFSTDYTKANTDSPGYKRVGVVKVHPFLPKQFETCLELFSSGSYLLPMLHPPKEWVSPENGGFFDDLVPLVKSIDQESTSFYMAQAHRTGQLDSIYESLNALGSVSWAINPSMLDVFNDAMSDKGGFMHIPGIKAPDSCEMLEKPQRCDFKAEKDYLSALARHRLTREARLKKKKEAHSLRVYYELVNTLARSLEKNGDSIFYPQNIDFRGRVYPCVSFLSHHSEDLVRSLLMFWEAKPLGPKGYDWLQYQLANLHSDHFLSMEESKAFVANNKEAIIESAKSPMSPRSWWRKGDSPWQCLAMCMELKNVWEYEGKKEEYLSRIPIHMDGTCNGLQHYAALGADKDAAVSVNLIPDTKKHDVYVTVLNRVRERVVSDLESVSNETAETARQVLPLLSRKIVKQTVMTTVYGVTLYGAFRQIREKLDEVFQEGSSVGEYNPQTAKMATYVAKHVLDAISDLFAGAKKIQNWLLENCRRCISAYEKHSLPEGKINFFDKKRYKPMMWTSLSGLPVIQPYRKNTTKEITTVLQRLSVQTKGKLAHIDFPKQLNGIAPNFIHSLDAMHLLMTCLACKQSGISFVAVHDSFWTHPGDVEKLNSHIRQEFVRLHKSEIVANLREDLKHVNRNAFQVVWVDNTEAKDFIVELSKLRQQYGPSRNSPSAWNICLNEEFSANTEVENLVERYRPELLYDCGKHAIVYDSKREVRERGKISNKTHTPILVPVQITEKPELGDLDIDLVLESKYFFS</sequence>
<dbReference type="Gene3D" id="1.10.150.20">
    <property type="entry name" value="5' to 3' exonuclease, C-terminal subdomain"/>
    <property type="match status" value="1"/>
</dbReference>
<dbReference type="AlphaFoldDB" id="A0AA91Q4R4"/>
<dbReference type="InterPro" id="IPR046950">
    <property type="entry name" value="DNA-dir_Rpol_C_phage-type"/>
</dbReference>
<evidence type="ECO:0000256" key="2">
    <source>
        <dbReference type="ARBA" id="ARBA00012418"/>
    </source>
</evidence>
<dbReference type="Pfam" id="PF00940">
    <property type="entry name" value="RNA_pol"/>
    <property type="match status" value="1"/>
</dbReference>
<dbReference type="GO" id="GO:0006390">
    <property type="term" value="P:mitochondrial transcription"/>
    <property type="evidence" value="ECO:0007669"/>
    <property type="project" value="TreeGrafter"/>
</dbReference>
<protein>
    <recommendedName>
        <fullName evidence="2 8">DNA-directed RNA polymerase</fullName>
        <ecNumber evidence="2 8">2.7.7.6</ecNumber>
    </recommendedName>
</protein>
<evidence type="ECO:0000256" key="7">
    <source>
        <dbReference type="ARBA" id="ARBA00048552"/>
    </source>
</evidence>
<evidence type="ECO:0000259" key="9">
    <source>
        <dbReference type="SMART" id="SM01311"/>
    </source>
</evidence>
<dbReference type="PROSITE" id="PS00900">
    <property type="entry name" value="RNA_POL_PHAGE_1"/>
    <property type="match status" value="1"/>
</dbReference>
<dbReference type="Pfam" id="PF14700">
    <property type="entry name" value="RPOL_N"/>
    <property type="match status" value="1"/>
</dbReference>
<evidence type="ECO:0000313" key="10">
    <source>
        <dbReference type="EMBL" id="OVF11361.1"/>
    </source>
</evidence>
<dbReference type="SMART" id="SM01311">
    <property type="entry name" value="RPOL_N"/>
    <property type="match status" value="1"/>
</dbReference>
<dbReference type="Gene3D" id="1.10.287.280">
    <property type="match status" value="1"/>
</dbReference>
<comment type="catalytic activity">
    <reaction evidence="7 8">
        <text>RNA(n) + a ribonucleoside 5'-triphosphate = RNA(n+1) + diphosphate</text>
        <dbReference type="Rhea" id="RHEA:21248"/>
        <dbReference type="Rhea" id="RHEA-COMP:14527"/>
        <dbReference type="Rhea" id="RHEA-COMP:17342"/>
        <dbReference type="ChEBI" id="CHEBI:33019"/>
        <dbReference type="ChEBI" id="CHEBI:61557"/>
        <dbReference type="ChEBI" id="CHEBI:140395"/>
        <dbReference type="EC" id="2.7.7.6"/>
    </reaction>
</comment>